<keyword evidence="1" id="KW-1185">Reference proteome</keyword>
<dbReference type="AlphaFoldDB" id="A0A8J1MTP1"/>
<reference evidence="1" key="1">
    <citation type="submission" date="2024-06" db="UniProtKB">
        <authorList>
            <consortium name="RefSeq"/>
        </authorList>
    </citation>
    <scope>NUCLEOTIDE SEQUENCE [LARGE SCALE GENOMIC DNA]</scope>
    <source>
        <strain evidence="1">J_2021</strain>
    </source>
</reference>
<gene>
    <name evidence="2" type="primary">LOC121402175</name>
</gene>
<dbReference type="KEGG" id="xla:121402175"/>
<protein>
    <submittedName>
        <fullName evidence="2">Uncharacterized protein LOC121402175</fullName>
    </submittedName>
</protein>
<evidence type="ECO:0000313" key="2">
    <source>
        <dbReference type="RefSeq" id="XP_041444380.1"/>
    </source>
</evidence>
<evidence type="ECO:0000313" key="1">
    <source>
        <dbReference type="Proteomes" id="UP000186698"/>
    </source>
</evidence>
<dbReference type="GeneID" id="121402175"/>
<accession>A0A8J1MTP1</accession>
<dbReference type="RefSeq" id="XP_041444380.1">
    <property type="nucleotide sequence ID" value="XM_041588446.1"/>
</dbReference>
<sequence>MLLHALILGSLESLSLCPMRKLRDSTFLPPVLKAPYLAWQEALRIFGIKPFLISPHTPLWGNSHLPHFRNLLDFIYWPNLQIKCLRDLLDQGTLLTLPKLQERYPNRPIDPFRYMQLQHAFRGQFGGCNPIYHKFAVTNVLHSPDSQKLVSVLYKSLLEAKPSPFQLAFAKWQLILPSITDDMWEEATDRMYYYLISTRDRLISFKILHLYYYSPKRLNRIFPNKSPLCPRCSCPSADFLHVLWVCPKVQNFWSRVVQCLSDYLDLPQVISPEACILGVVDDLVPQKYTRILYRTLLFYARKAIIQHWLQPVPPSFDHWVNLVNRMLPMIKITYEARGMPDKFVKIWEKWLDAFPLQHDG</sequence>
<name>A0A8J1MTP1_XENLA</name>
<dbReference type="OrthoDB" id="416119at2759"/>
<reference evidence="2" key="2">
    <citation type="submission" date="2025-08" db="UniProtKB">
        <authorList>
            <consortium name="RefSeq"/>
        </authorList>
    </citation>
    <scope>IDENTIFICATION</scope>
    <source>
        <strain evidence="2">J_2021</strain>
        <tissue evidence="2">Erythrocytes</tissue>
    </source>
</reference>
<dbReference type="Proteomes" id="UP000186698">
    <property type="component" value="Chromosome 3S"/>
</dbReference>
<proteinExistence type="predicted"/>
<organism evidence="1 2">
    <name type="scientific">Xenopus laevis</name>
    <name type="common">African clawed frog</name>
    <dbReference type="NCBI Taxonomy" id="8355"/>
    <lineage>
        <taxon>Eukaryota</taxon>
        <taxon>Metazoa</taxon>
        <taxon>Chordata</taxon>
        <taxon>Craniata</taxon>
        <taxon>Vertebrata</taxon>
        <taxon>Euteleostomi</taxon>
        <taxon>Amphibia</taxon>
        <taxon>Batrachia</taxon>
        <taxon>Anura</taxon>
        <taxon>Pipoidea</taxon>
        <taxon>Pipidae</taxon>
        <taxon>Xenopodinae</taxon>
        <taxon>Xenopus</taxon>
        <taxon>Xenopus</taxon>
    </lineage>
</organism>